<dbReference type="Proteomes" id="UP001165069">
    <property type="component" value="Unassembled WGS sequence"/>
</dbReference>
<sequence>MAIAQSLIPEFTHEMSVLRRVVERVPADRLDFRPHPKSFDLHALVNHLVTIPGWTVTTLKETELDFGLPETQAKQPKPSSTTEGLLSTLDACVEGALEALNQASDEDFRVIWTLKNKGEAVLSMPRIAVFRGFVMNHLIHHRAQVALYLRMLDVPVPSIYGPSADEPTF</sequence>
<comment type="caution">
    <text evidence="3">The sequence shown here is derived from an EMBL/GenBank/DDBJ whole genome shotgun (WGS) entry which is preliminary data.</text>
</comment>
<accession>A0ABQ5QEK8</accession>
<dbReference type="SUPFAM" id="SSF109854">
    <property type="entry name" value="DinB/YfiT-like putative metalloenzymes"/>
    <property type="match status" value="1"/>
</dbReference>
<comment type="similarity">
    <text evidence="1">Belongs to the DinB family.</text>
</comment>
<gene>
    <name evidence="3" type="ORF">GETHLI_13720</name>
</gene>
<dbReference type="EMBL" id="BSDE01000002">
    <property type="protein sequence ID" value="GLH72870.1"/>
    <property type="molecule type" value="Genomic_DNA"/>
</dbReference>
<evidence type="ECO:0000256" key="2">
    <source>
        <dbReference type="ARBA" id="ARBA00022723"/>
    </source>
</evidence>
<keyword evidence="4" id="KW-1185">Reference proteome</keyword>
<organism evidence="3 4">
    <name type="scientific">Geothrix limicola</name>
    <dbReference type="NCBI Taxonomy" id="2927978"/>
    <lineage>
        <taxon>Bacteria</taxon>
        <taxon>Pseudomonadati</taxon>
        <taxon>Acidobacteriota</taxon>
        <taxon>Holophagae</taxon>
        <taxon>Holophagales</taxon>
        <taxon>Holophagaceae</taxon>
        <taxon>Geothrix</taxon>
    </lineage>
</organism>
<dbReference type="RefSeq" id="WP_285573090.1">
    <property type="nucleotide sequence ID" value="NZ_BSDE01000002.1"/>
</dbReference>
<evidence type="ECO:0000256" key="1">
    <source>
        <dbReference type="ARBA" id="ARBA00008635"/>
    </source>
</evidence>
<evidence type="ECO:0000313" key="3">
    <source>
        <dbReference type="EMBL" id="GLH72870.1"/>
    </source>
</evidence>
<protein>
    <recommendedName>
        <fullName evidence="5">DinB family protein</fullName>
    </recommendedName>
</protein>
<evidence type="ECO:0008006" key="5">
    <source>
        <dbReference type="Google" id="ProtNLM"/>
    </source>
</evidence>
<dbReference type="Gene3D" id="1.20.120.450">
    <property type="entry name" value="dinb family like domain"/>
    <property type="match status" value="1"/>
</dbReference>
<reference evidence="3 4" key="1">
    <citation type="journal article" date="2023" name="Antonie Van Leeuwenhoek">
        <title>Mesoterricola silvestris gen. nov., sp. nov., Mesoterricola sediminis sp. nov., Geothrix oryzae sp. nov., Geothrix edaphica sp. nov., Geothrix rubra sp. nov., and Geothrix limicola sp. nov., six novel members of Acidobacteriota isolated from soils.</title>
        <authorList>
            <person name="Itoh H."/>
            <person name="Sugisawa Y."/>
            <person name="Mise K."/>
            <person name="Xu Z."/>
            <person name="Kuniyasu M."/>
            <person name="Ushijima N."/>
            <person name="Kawano K."/>
            <person name="Kobayashi E."/>
            <person name="Shiratori Y."/>
            <person name="Masuda Y."/>
            <person name="Senoo K."/>
        </authorList>
    </citation>
    <scope>NUCLEOTIDE SEQUENCE [LARGE SCALE GENOMIC DNA]</scope>
    <source>
        <strain evidence="3 4">Red804</strain>
    </source>
</reference>
<dbReference type="InterPro" id="IPR007837">
    <property type="entry name" value="DinB"/>
</dbReference>
<dbReference type="InterPro" id="IPR034660">
    <property type="entry name" value="DinB/YfiT-like"/>
</dbReference>
<keyword evidence="2" id="KW-0479">Metal-binding</keyword>
<evidence type="ECO:0000313" key="4">
    <source>
        <dbReference type="Proteomes" id="UP001165069"/>
    </source>
</evidence>
<proteinExistence type="inferred from homology"/>
<dbReference type="Pfam" id="PF05163">
    <property type="entry name" value="DinB"/>
    <property type="match status" value="1"/>
</dbReference>
<name>A0ABQ5QEK8_9BACT</name>